<gene>
    <name evidence="1" type="ORF">GMARGA_LOCUS33982</name>
</gene>
<feature type="non-terminal residue" evidence="1">
    <location>
        <position position="1"/>
    </location>
</feature>
<evidence type="ECO:0000313" key="1">
    <source>
        <dbReference type="EMBL" id="CAG8838444.1"/>
    </source>
</evidence>
<protein>
    <submittedName>
        <fullName evidence="1">12096_t:CDS:1</fullName>
    </submittedName>
</protein>
<reference evidence="1 2" key="1">
    <citation type="submission" date="2021-06" db="EMBL/GenBank/DDBJ databases">
        <authorList>
            <person name="Kallberg Y."/>
            <person name="Tangrot J."/>
            <person name="Rosling A."/>
        </authorList>
    </citation>
    <scope>NUCLEOTIDE SEQUENCE [LARGE SCALE GENOMIC DNA]</scope>
    <source>
        <strain evidence="1 2">120-4 pot B 10/14</strain>
    </source>
</reference>
<evidence type="ECO:0000313" key="2">
    <source>
        <dbReference type="Proteomes" id="UP000789901"/>
    </source>
</evidence>
<sequence length="119" mass="14090">SRNFKDVDKSNTSVELFVGQHFDSWSFAEYCLKEYEVEYHRSRLTASGDRMVKKRTYAYENTGKYKPNKTKSLKQQHLRGSKKTDCKWYINLNNSEINNSVHITFIDLEYNHVININNA</sequence>
<organism evidence="1 2">
    <name type="scientific">Gigaspora margarita</name>
    <dbReference type="NCBI Taxonomy" id="4874"/>
    <lineage>
        <taxon>Eukaryota</taxon>
        <taxon>Fungi</taxon>
        <taxon>Fungi incertae sedis</taxon>
        <taxon>Mucoromycota</taxon>
        <taxon>Glomeromycotina</taxon>
        <taxon>Glomeromycetes</taxon>
        <taxon>Diversisporales</taxon>
        <taxon>Gigasporaceae</taxon>
        <taxon>Gigaspora</taxon>
    </lineage>
</organism>
<dbReference type="EMBL" id="CAJVQB010058074">
    <property type="protein sequence ID" value="CAG8838444.1"/>
    <property type="molecule type" value="Genomic_DNA"/>
</dbReference>
<dbReference type="Proteomes" id="UP000789901">
    <property type="component" value="Unassembled WGS sequence"/>
</dbReference>
<name>A0ABN7WQR2_GIGMA</name>
<keyword evidence="2" id="KW-1185">Reference proteome</keyword>
<accession>A0ABN7WQR2</accession>
<proteinExistence type="predicted"/>
<comment type="caution">
    <text evidence="1">The sequence shown here is derived from an EMBL/GenBank/DDBJ whole genome shotgun (WGS) entry which is preliminary data.</text>
</comment>